<evidence type="ECO:0000313" key="3">
    <source>
        <dbReference type="Proteomes" id="UP000182465"/>
    </source>
</evidence>
<feature type="transmembrane region" description="Helical" evidence="1">
    <location>
        <begin position="76"/>
        <end position="102"/>
    </location>
</feature>
<evidence type="ECO:0000313" key="2">
    <source>
        <dbReference type="EMBL" id="OIO18217.1"/>
    </source>
</evidence>
<keyword evidence="1" id="KW-0812">Transmembrane</keyword>
<reference evidence="2 3" key="1">
    <citation type="journal article" date="2016" name="Environ. Microbiol.">
        <title>Genomic resolution of a cold subsurface aquifer community provides metabolic insights for novel microbes adapted to high CO concentrations.</title>
        <authorList>
            <person name="Probst A.J."/>
            <person name="Castelle C.J."/>
            <person name="Singh A."/>
            <person name="Brown C.T."/>
            <person name="Anantharaman K."/>
            <person name="Sharon I."/>
            <person name="Hug L.A."/>
            <person name="Burstein D."/>
            <person name="Emerson J.B."/>
            <person name="Thomas B.C."/>
            <person name="Banfield J.F."/>
        </authorList>
    </citation>
    <scope>NUCLEOTIDE SEQUENCE [LARGE SCALE GENOMIC DNA]</scope>
    <source>
        <strain evidence="2">CG1_02_38_13</strain>
    </source>
</reference>
<dbReference type="Pfam" id="PF18895">
    <property type="entry name" value="T4SS_pilin"/>
    <property type="match status" value="1"/>
</dbReference>
<feature type="transmembrane region" description="Helical" evidence="1">
    <location>
        <begin position="12"/>
        <end position="30"/>
    </location>
</feature>
<accession>A0A1J4U4D2</accession>
<dbReference type="Proteomes" id="UP000182465">
    <property type="component" value="Unassembled WGS sequence"/>
</dbReference>
<proteinExistence type="predicted"/>
<comment type="caution">
    <text evidence="2">The sequence shown here is derived from an EMBL/GenBank/DDBJ whole genome shotgun (WGS) entry which is preliminary data.</text>
</comment>
<keyword evidence="1" id="KW-0472">Membrane</keyword>
<feature type="transmembrane region" description="Helical" evidence="1">
    <location>
        <begin position="114"/>
        <end position="133"/>
    </location>
</feature>
<protein>
    <submittedName>
        <fullName evidence="2">Uncharacterized protein</fullName>
    </submittedName>
</protein>
<dbReference type="AlphaFoldDB" id="A0A1J4U4D2"/>
<dbReference type="InterPro" id="IPR043993">
    <property type="entry name" value="T4SS_pilin"/>
</dbReference>
<evidence type="ECO:0000256" key="1">
    <source>
        <dbReference type="SAM" id="Phobius"/>
    </source>
</evidence>
<keyword evidence="1" id="KW-1133">Transmembrane helix</keyword>
<gene>
    <name evidence="2" type="ORF">AUJ29_00310</name>
</gene>
<name>A0A1J4U4D2_9BACT</name>
<dbReference type="EMBL" id="MNVB01000009">
    <property type="protein sequence ID" value="OIO18217.1"/>
    <property type="molecule type" value="Genomic_DNA"/>
</dbReference>
<sequence>MNRFLGLNKKLKLNFLLFAIITIIGIGWATKNVRALNESPIVFTPQVTIPGSNFISETSINLEANTSPIAKYISAIYNYGVGIVGILGALMLMIGGIIWLTAAGSSSKIEQAKSFIGSSLTGLVLVLTAVILLQTVNPDLISFKPISVKNIADIPLEVDNPFFASKDSLPKDTQLGSMCVDSEGGCSLTDPPTITVEETACIEKFGETEWGNRKLACCGSSILCVAPKLWCCGSSATDKTKNDDWCKGRENGLACRPTMTSSIGMGYCSNGKCQKCTYSAGVDSSGAGKKCTDSWECANIAGYCGLDADKMYLAEDADCLKIVGANNIGYCAGEVSPGTNCDNVVGDLCGIDTCCPGLCCSHKGIFAVCVPGAQKGGDGGDGDSPDSCKY</sequence>
<organism evidence="2 3">
    <name type="scientific">Candidatus Kuenenbacteria bacterium CG1_02_38_13</name>
    <dbReference type="NCBI Taxonomy" id="1805235"/>
    <lineage>
        <taxon>Bacteria</taxon>
        <taxon>Candidatus Kueneniibacteriota</taxon>
    </lineage>
</organism>